<evidence type="ECO:0000313" key="3">
    <source>
        <dbReference type="Proteomes" id="UP000294823"/>
    </source>
</evidence>
<dbReference type="Gene3D" id="3.40.190.290">
    <property type="match status" value="1"/>
</dbReference>
<organism evidence="2 3">
    <name type="scientific">Halomonas marinisediminis</name>
    <dbReference type="NCBI Taxonomy" id="2546095"/>
    <lineage>
        <taxon>Bacteria</taxon>
        <taxon>Pseudomonadati</taxon>
        <taxon>Pseudomonadota</taxon>
        <taxon>Gammaproteobacteria</taxon>
        <taxon>Oceanospirillales</taxon>
        <taxon>Halomonadaceae</taxon>
        <taxon>Halomonas</taxon>
    </lineage>
</organism>
<comment type="caution">
    <text evidence="2">The sequence shown here is derived from an EMBL/GenBank/DDBJ whole genome shotgun (WGS) entry which is preliminary data.</text>
</comment>
<reference evidence="2 3" key="1">
    <citation type="submission" date="2019-03" db="EMBL/GenBank/DDBJ databases">
        <title>Halomonas marinisediminis sp. nov., a moderately halophilic bacterium isolated from the Bohai Gulf.</title>
        <authorList>
            <person name="Ji X."/>
        </authorList>
    </citation>
    <scope>NUCLEOTIDE SEQUENCE [LARGE SCALE GENOMIC DNA]</scope>
    <source>
        <strain evidence="2 3">204</strain>
    </source>
</reference>
<keyword evidence="3" id="KW-1185">Reference proteome</keyword>
<name>A0ABY2D8J7_9GAMM</name>
<evidence type="ECO:0000259" key="1">
    <source>
        <dbReference type="Pfam" id="PF03466"/>
    </source>
</evidence>
<dbReference type="SUPFAM" id="SSF53850">
    <property type="entry name" value="Periplasmic binding protein-like II"/>
    <property type="match status" value="1"/>
</dbReference>
<dbReference type="InterPro" id="IPR005119">
    <property type="entry name" value="LysR_subst-bd"/>
</dbReference>
<proteinExistence type="predicted"/>
<protein>
    <recommendedName>
        <fullName evidence="1">LysR substrate-binding domain-containing protein</fullName>
    </recommendedName>
</protein>
<dbReference type="EMBL" id="SLTR01000006">
    <property type="protein sequence ID" value="TDB03218.1"/>
    <property type="molecule type" value="Genomic_DNA"/>
</dbReference>
<dbReference type="RefSeq" id="WP_132042150.1">
    <property type="nucleotide sequence ID" value="NZ_SLTR01000006.1"/>
</dbReference>
<gene>
    <name evidence="2" type="ORF">E0702_06395</name>
</gene>
<accession>A0ABY2D8J7</accession>
<dbReference type="Proteomes" id="UP000294823">
    <property type="component" value="Unassembled WGS sequence"/>
</dbReference>
<dbReference type="Pfam" id="PF03466">
    <property type="entry name" value="LysR_substrate"/>
    <property type="match status" value="1"/>
</dbReference>
<feature type="domain" description="LysR substrate-binding" evidence="1">
    <location>
        <begin position="18"/>
        <end position="85"/>
    </location>
</feature>
<sequence length="90" mass="9830">MSSRSWLAVWVVNRSSTSFRYEVVPAGPGVSALPSLSFRRISSEGLDWRPLIAPRVPRTLGVITHSRTLLSTAASAMLDLVRAHAPAFKL</sequence>
<evidence type="ECO:0000313" key="2">
    <source>
        <dbReference type="EMBL" id="TDB03218.1"/>
    </source>
</evidence>